<reference evidence="3 4" key="1">
    <citation type="submission" date="2021-06" db="EMBL/GenBank/DDBJ databases">
        <title>Genome sequence of Babesia caballi.</title>
        <authorList>
            <person name="Yamagishi J."/>
            <person name="Kidaka T."/>
            <person name="Ochi A."/>
        </authorList>
    </citation>
    <scope>NUCLEOTIDE SEQUENCE [LARGE SCALE GENOMIC DNA]</scope>
    <source>
        <strain evidence="3">USDA-D6B2</strain>
    </source>
</reference>
<keyword evidence="2" id="KW-0812">Transmembrane</keyword>
<feature type="transmembrane region" description="Helical" evidence="2">
    <location>
        <begin position="1020"/>
        <end position="1041"/>
    </location>
</feature>
<keyword evidence="2" id="KW-0472">Membrane</keyword>
<feature type="compositionally biased region" description="Basic and acidic residues" evidence="1">
    <location>
        <begin position="7"/>
        <end position="24"/>
    </location>
</feature>
<comment type="caution">
    <text evidence="3">The sequence shown here is derived from an EMBL/GenBank/DDBJ whole genome shotgun (WGS) entry which is preliminary data.</text>
</comment>
<feature type="region of interest" description="Disordered" evidence="1">
    <location>
        <begin position="1"/>
        <end position="24"/>
    </location>
</feature>
<organism evidence="3 4">
    <name type="scientific">Babesia caballi</name>
    <dbReference type="NCBI Taxonomy" id="5871"/>
    <lineage>
        <taxon>Eukaryota</taxon>
        <taxon>Sar</taxon>
        <taxon>Alveolata</taxon>
        <taxon>Apicomplexa</taxon>
        <taxon>Aconoidasida</taxon>
        <taxon>Piroplasmida</taxon>
        <taxon>Babesiidae</taxon>
        <taxon>Babesia</taxon>
    </lineage>
</organism>
<accession>A0AAV4LQT0</accession>
<dbReference type="InterPro" id="IPR024751">
    <property type="entry name" value="VESA1"/>
</dbReference>
<dbReference type="GeneID" id="94194083"/>
<evidence type="ECO:0000256" key="1">
    <source>
        <dbReference type="SAM" id="MobiDB-lite"/>
    </source>
</evidence>
<evidence type="ECO:0000313" key="4">
    <source>
        <dbReference type="Proteomes" id="UP001497744"/>
    </source>
</evidence>
<evidence type="ECO:0000256" key="2">
    <source>
        <dbReference type="SAM" id="Phobius"/>
    </source>
</evidence>
<keyword evidence="2" id="KW-1133">Transmembrane helix</keyword>
<dbReference type="AlphaFoldDB" id="A0AAV4LQT0"/>
<dbReference type="Pfam" id="PF12785">
    <property type="entry name" value="VESA1_N"/>
    <property type="match status" value="1"/>
</dbReference>
<keyword evidence="4" id="KW-1185">Reference proteome</keyword>
<proteinExistence type="predicted"/>
<gene>
    <name evidence="3" type="ORF">BcabD6B2_20370</name>
</gene>
<dbReference type="EMBL" id="BPLF01000002">
    <property type="protein sequence ID" value="GIX62602.1"/>
    <property type="molecule type" value="Genomic_DNA"/>
</dbReference>
<protein>
    <submittedName>
        <fullName evidence="3">Variant erythrocyte surface antigen-1 family protein</fullName>
    </submittedName>
</protein>
<name>A0AAV4LQT0_BABCB</name>
<sequence>MVTSRHGHSDLPDPPHPREGGQEDKSNELAKAITGLPDFTAAIEAAAKKLRGNTDVNVALALQILKENTLGEIIKKLAEGLEAFIGYGGGQGIALVIDPLHQLRKGVLEFLRVFLEKLRGLNVNVDSATEHLNKAFKGKDNVSFETAIEKVKDVKDVGNKIDKVVKALKDVDTFKSKNSVQNLADGFKKYLEAVLNAVKGHASPAQHEVGNICSELQKLLVEVGKHNEIKVHIAQVKEAKTKLNAKRGRDQVSQAVIPAITMGTESFLNQVGKDGYKSSYQSTSNWDASANKNTIAQIFLGCLPLYYYWLTYLYWKCKQTRDQGGWEGHNFARPDLKHFMLAMGYNSTHLTRSSAVKGSNIATLLERFDKLKDSIRPSHTDLLTELKKKLDEALNASVSHSSGSTTSLNDNSLSALFYLCRGYFTGKQITRPVTERRPPTSIREMLYWLSGLQFSPHYSDIEKQIDNVIPAQHGLPVADSAIPASTAKSTGDTLTQSQMKGFLLSSCLSAPGVLGVIQGNSADIDGEPWLYSLFCNSMNLQYPSGPALFGTLANYAYALQFQLLFLYAQCRSWYSQSLGWQWCRYGQGVNTLKPQRAALLASWICKAPDCGLGHSCQHNSDRCQHIKECGQPGSLSPLQAFLTDNLNGFSLPRQPVSDSTHHLDNHPPGSMCHVPMGFASALTTDTNATGWHIYYLLDHFCGFSYGPLRELSEKLGCLTKRTPRTLGDLFGFLWRLNSQLFKQRPTPQSLAEMLVKALGLNSPPTVPGFLFNILKNVARSSSSSGSSTATVLSRSLEAMAPAIPFLYQLFMMDDSTFLPGTLFDLTQHCHKKEPVNVVLHNSSGGTCALANDLWSLYQPVLPKSGSTDTHAVCRKANCGGYLYPLTHTFGSAFAPKHASSYLSWVLYLADDLEIGLQEMLDAFKNIDCQTSGCQKSCKSHLPGQHGTSADCSCDSVVHCAGVLPLYYEYGFTMFYASTLKTTAKRTCRQFHNQLKAVIEGNPVKTIITAVDEFLYMFRFYFFYNLSTFWILYVCIVLYIYFYRADLLHLKSHVHFPSSHGIPSIGLLPTGKPTVMTKFTKLTYFMP</sequence>
<dbReference type="Proteomes" id="UP001497744">
    <property type="component" value="Unassembled WGS sequence"/>
</dbReference>
<evidence type="ECO:0000313" key="3">
    <source>
        <dbReference type="EMBL" id="GIX62602.1"/>
    </source>
</evidence>
<dbReference type="RefSeq" id="XP_067714671.1">
    <property type="nucleotide sequence ID" value="XM_067858570.1"/>
</dbReference>